<dbReference type="NCBIfam" id="TIGR00756">
    <property type="entry name" value="PPR"/>
    <property type="match status" value="7"/>
</dbReference>
<feature type="repeat" description="PPR" evidence="2">
    <location>
        <begin position="397"/>
        <end position="431"/>
    </location>
</feature>
<keyword evidence="1" id="KW-0677">Repeat</keyword>
<dbReference type="InterPro" id="IPR002885">
    <property type="entry name" value="PPR_rpt"/>
</dbReference>
<evidence type="ECO:0000313" key="3">
    <source>
        <dbReference type="EMBL" id="KAG6523516.1"/>
    </source>
</evidence>
<feature type="repeat" description="PPR" evidence="2">
    <location>
        <begin position="502"/>
        <end position="536"/>
    </location>
</feature>
<reference evidence="3 4" key="1">
    <citation type="submission" date="2020-08" db="EMBL/GenBank/DDBJ databases">
        <title>Plant Genome Project.</title>
        <authorList>
            <person name="Zhang R.-G."/>
        </authorList>
    </citation>
    <scope>NUCLEOTIDE SEQUENCE [LARGE SCALE GENOMIC DNA]</scope>
    <source>
        <tissue evidence="3">Rhizome</tissue>
    </source>
</reference>
<keyword evidence="4" id="KW-1185">Reference proteome</keyword>
<feature type="repeat" description="PPR" evidence="2">
    <location>
        <begin position="204"/>
        <end position="238"/>
    </location>
</feature>
<dbReference type="PROSITE" id="PS51375">
    <property type="entry name" value="PPR"/>
    <property type="match status" value="8"/>
</dbReference>
<feature type="repeat" description="PPR" evidence="2">
    <location>
        <begin position="251"/>
        <end position="285"/>
    </location>
</feature>
<dbReference type="GO" id="GO:0006396">
    <property type="term" value="P:RNA processing"/>
    <property type="evidence" value="ECO:0007669"/>
    <property type="project" value="TreeGrafter"/>
</dbReference>
<name>A0A8J5LU54_ZINOF</name>
<dbReference type="GO" id="GO:0003729">
    <property type="term" value="F:mRNA binding"/>
    <property type="evidence" value="ECO:0007669"/>
    <property type="project" value="TreeGrafter"/>
</dbReference>
<protein>
    <recommendedName>
        <fullName evidence="5">Pentatricopeptide repeat-containing protein</fullName>
    </recommendedName>
</protein>
<dbReference type="AlphaFoldDB" id="A0A8J5LU54"/>
<dbReference type="EMBL" id="JACMSC010000004">
    <property type="protein sequence ID" value="KAG6523516.1"/>
    <property type="molecule type" value="Genomic_DNA"/>
</dbReference>
<evidence type="ECO:0000313" key="4">
    <source>
        <dbReference type="Proteomes" id="UP000734854"/>
    </source>
</evidence>
<dbReference type="Pfam" id="PF13041">
    <property type="entry name" value="PPR_2"/>
    <property type="match status" value="3"/>
</dbReference>
<dbReference type="PANTHER" id="PTHR47934">
    <property type="entry name" value="PENTATRICOPEPTIDE REPEAT-CONTAINING PROTEIN PET309, MITOCHONDRIAL"/>
    <property type="match status" value="1"/>
</dbReference>
<evidence type="ECO:0000256" key="2">
    <source>
        <dbReference type="PROSITE-ProRule" id="PRU00708"/>
    </source>
</evidence>
<comment type="caution">
    <text evidence="3">The sequence shown here is derived from an EMBL/GenBank/DDBJ whole genome shotgun (WGS) entry which is preliminary data.</text>
</comment>
<proteinExistence type="predicted"/>
<dbReference type="GO" id="GO:0007005">
    <property type="term" value="P:mitochondrion organization"/>
    <property type="evidence" value="ECO:0007669"/>
    <property type="project" value="TreeGrafter"/>
</dbReference>
<dbReference type="PANTHER" id="PTHR47934:SF6">
    <property type="entry name" value="MITOCHONDRIAL GROUP I INTRON SPLICING FACTOR CCM1-RELATED"/>
    <property type="match status" value="1"/>
</dbReference>
<feature type="repeat" description="PPR" evidence="2">
    <location>
        <begin position="323"/>
        <end position="357"/>
    </location>
</feature>
<organism evidence="3 4">
    <name type="scientific">Zingiber officinale</name>
    <name type="common">Ginger</name>
    <name type="synonym">Amomum zingiber</name>
    <dbReference type="NCBI Taxonomy" id="94328"/>
    <lineage>
        <taxon>Eukaryota</taxon>
        <taxon>Viridiplantae</taxon>
        <taxon>Streptophyta</taxon>
        <taxon>Embryophyta</taxon>
        <taxon>Tracheophyta</taxon>
        <taxon>Spermatophyta</taxon>
        <taxon>Magnoliopsida</taxon>
        <taxon>Liliopsida</taxon>
        <taxon>Zingiberales</taxon>
        <taxon>Zingiberaceae</taxon>
        <taxon>Zingiber</taxon>
    </lineage>
</organism>
<dbReference type="Proteomes" id="UP000734854">
    <property type="component" value="Unassembled WGS sequence"/>
</dbReference>
<dbReference type="GO" id="GO:0005739">
    <property type="term" value="C:mitochondrion"/>
    <property type="evidence" value="ECO:0007669"/>
    <property type="project" value="TreeGrafter"/>
</dbReference>
<evidence type="ECO:0000256" key="1">
    <source>
        <dbReference type="ARBA" id="ARBA00022737"/>
    </source>
</evidence>
<accession>A0A8J5LU54</accession>
<dbReference type="InterPro" id="IPR051114">
    <property type="entry name" value="Mito_RNA_Proc_CCM1"/>
</dbReference>
<evidence type="ECO:0008006" key="5">
    <source>
        <dbReference type="Google" id="ProtNLM"/>
    </source>
</evidence>
<dbReference type="Gene3D" id="1.25.40.10">
    <property type="entry name" value="Tetratricopeptide repeat domain"/>
    <property type="match status" value="5"/>
</dbReference>
<gene>
    <name evidence="3" type="ORF">ZIOFF_013377</name>
</gene>
<sequence>MKTVKNPCLRLTSLCRRHASSSSTAAASTDVDCDGGVGTRSDGKHLLTDKPSHNASLRHLNDQLRSLLDSASPGRLSATLWILGGMLSPDSASPPDAATRSIVFSSLAKRSQPLSEESLALLVEMAKMGFFPPDAFVFTQLISKLCRGGATSGAWDYFHAVKDAGGSIEAPVFNALLIGLAAIRDVARMNLLFSEMKDLGVRPHVVTIGILINHLCKSRRLDDALNVLDAMLQDGLFLFDWMRSSHACDPDNVTYTILIDAFCKAAEFDMAHELLTKMEKERIAVNVFTLNAFVNGMCRHGMIGSALDFFRKKKVEWPEVKGNAITYNILIGAFFHSNNVGRATALFGEMIKEGVSSNSAVYSTLISGLTQVVGFARRRGWIRHSRYTTKCARQGVGLISSLSLIDAFCKTGDFSKADKFLNKMVDDGCKPDVVTYGALINGFCKAGDLNQAMKIFRSMDVSVVPPNTVIYNILIDSYCKNQKVDAAIDLLDEMQKQDILPNATTYTSIFKGLKDHNMSDKALELMDKMNSHGCKPNYVTMDVLTKWLTAIGEIERLRLFVQWTISSDI</sequence>
<feature type="repeat" description="PPR" evidence="2">
    <location>
        <begin position="467"/>
        <end position="501"/>
    </location>
</feature>
<feature type="repeat" description="PPR" evidence="2">
    <location>
        <begin position="432"/>
        <end position="466"/>
    </location>
</feature>
<feature type="repeat" description="PPR" evidence="2">
    <location>
        <begin position="169"/>
        <end position="203"/>
    </location>
</feature>
<dbReference type="Pfam" id="PF12854">
    <property type="entry name" value="PPR_1"/>
    <property type="match status" value="2"/>
</dbReference>
<dbReference type="InterPro" id="IPR011990">
    <property type="entry name" value="TPR-like_helical_dom_sf"/>
</dbReference>